<proteinExistence type="predicted"/>
<accession>U5WAM2</accession>
<dbReference type="KEGG" id="afs:AFR_33715"/>
<gene>
    <name evidence="2" type="ORF">AFR_33715</name>
</gene>
<dbReference type="Proteomes" id="UP000017746">
    <property type="component" value="Chromosome"/>
</dbReference>
<dbReference type="AlphaFoldDB" id="U5WAM2"/>
<reference evidence="2 3" key="1">
    <citation type="journal article" date="2014" name="J. Biotechnol.">
        <title>Complete genome sequence of the actinobacterium Actinoplanes friuliensis HAG 010964, producer of the lipopeptide antibiotic friulimycin.</title>
        <authorList>
            <person name="Ruckert C."/>
            <person name="Szczepanowski R."/>
            <person name="Albersmeier A."/>
            <person name="Goesmann A."/>
            <person name="Fischer N."/>
            <person name="Steinkamper A."/>
            <person name="Puhler A."/>
            <person name="Biener R."/>
            <person name="Schwartz D."/>
            <person name="Kalinowski J."/>
        </authorList>
    </citation>
    <scope>NUCLEOTIDE SEQUENCE [LARGE SCALE GENOMIC DNA]</scope>
    <source>
        <strain evidence="2 3">DSM 7358</strain>
    </source>
</reference>
<keyword evidence="1" id="KW-0812">Transmembrane</keyword>
<feature type="transmembrane region" description="Helical" evidence="1">
    <location>
        <begin position="6"/>
        <end position="27"/>
    </location>
</feature>
<dbReference type="RefSeq" id="WP_023561338.1">
    <property type="nucleotide sequence ID" value="NC_022657.1"/>
</dbReference>
<keyword evidence="1" id="KW-0472">Membrane</keyword>
<sequence>MDVGALYNSITLSVSLTALAMSSVLTVRQLRTARTASQDANITQALLCLNGEYRSDEFRESEDFVLHRLAEECSSDLGVADLPFEARRHVCRVGHFYGDYGMLAALPTYDQARILGCVHYRVREAWSVLEPFAVAERQVRGNSYWSYFENLAFLATKVDKQQVLDSQGLRRFDGARWPSVG</sequence>
<evidence type="ECO:0000313" key="3">
    <source>
        <dbReference type="Proteomes" id="UP000017746"/>
    </source>
</evidence>
<evidence type="ECO:0000313" key="2">
    <source>
        <dbReference type="EMBL" id="AGZ45001.1"/>
    </source>
</evidence>
<dbReference type="OrthoDB" id="4217553at2"/>
<dbReference type="STRING" id="1246995.AFR_33715"/>
<dbReference type="EMBL" id="CP006272">
    <property type="protein sequence ID" value="AGZ45001.1"/>
    <property type="molecule type" value="Genomic_DNA"/>
</dbReference>
<dbReference type="HOGENOM" id="CLU_123724_0_0_11"/>
<name>U5WAM2_9ACTN</name>
<organism evidence="2 3">
    <name type="scientific">Actinoplanes friuliensis DSM 7358</name>
    <dbReference type="NCBI Taxonomy" id="1246995"/>
    <lineage>
        <taxon>Bacteria</taxon>
        <taxon>Bacillati</taxon>
        <taxon>Actinomycetota</taxon>
        <taxon>Actinomycetes</taxon>
        <taxon>Micromonosporales</taxon>
        <taxon>Micromonosporaceae</taxon>
        <taxon>Actinoplanes</taxon>
    </lineage>
</organism>
<keyword evidence="1" id="KW-1133">Transmembrane helix</keyword>
<protein>
    <submittedName>
        <fullName evidence="2">Uncharacterized protein</fullName>
    </submittedName>
</protein>
<keyword evidence="3" id="KW-1185">Reference proteome</keyword>
<evidence type="ECO:0000256" key="1">
    <source>
        <dbReference type="SAM" id="Phobius"/>
    </source>
</evidence>
<dbReference type="PATRIC" id="fig|1246995.3.peg.6824"/>